<feature type="region of interest" description="Disordered" evidence="1">
    <location>
        <begin position="32"/>
        <end position="51"/>
    </location>
</feature>
<gene>
    <name evidence="2" type="ORF">EVG20_g348</name>
</gene>
<feature type="compositionally biased region" description="Polar residues" evidence="1">
    <location>
        <begin position="220"/>
        <end position="230"/>
    </location>
</feature>
<feature type="region of interest" description="Disordered" evidence="1">
    <location>
        <begin position="208"/>
        <end position="239"/>
    </location>
</feature>
<evidence type="ECO:0000313" key="3">
    <source>
        <dbReference type="Proteomes" id="UP000298327"/>
    </source>
</evidence>
<evidence type="ECO:0000313" key="2">
    <source>
        <dbReference type="EMBL" id="TFY72673.1"/>
    </source>
</evidence>
<evidence type="ECO:0000256" key="1">
    <source>
        <dbReference type="SAM" id="MobiDB-lite"/>
    </source>
</evidence>
<accession>A0A4Y9ZFL3</accession>
<dbReference type="OrthoDB" id="3264363at2759"/>
<proteinExistence type="predicted"/>
<reference evidence="2 3" key="1">
    <citation type="submission" date="2019-02" db="EMBL/GenBank/DDBJ databases">
        <title>Genome sequencing of the rare red list fungi Dentipellis fragilis.</title>
        <authorList>
            <person name="Buettner E."/>
            <person name="Kellner H."/>
        </authorList>
    </citation>
    <scope>NUCLEOTIDE SEQUENCE [LARGE SCALE GENOMIC DNA]</scope>
    <source>
        <strain evidence="2 3">DSM 105465</strain>
    </source>
</reference>
<dbReference type="AlphaFoldDB" id="A0A4Y9ZFL3"/>
<organism evidence="2 3">
    <name type="scientific">Dentipellis fragilis</name>
    <dbReference type="NCBI Taxonomy" id="205917"/>
    <lineage>
        <taxon>Eukaryota</taxon>
        <taxon>Fungi</taxon>
        <taxon>Dikarya</taxon>
        <taxon>Basidiomycota</taxon>
        <taxon>Agaricomycotina</taxon>
        <taxon>Agaricomycetes</taxon>
        <taxon>Russulales</taxon>
        <taxon>Hericiaceae</taxon>
        <taxon>Dentipellis</taxon>
    </lineage>
</organism>
<name>A0A4Y9ZFL3_9AGAM</name>
<protein>
    <submittedName>
        <fullName evidence="2">Uncharacterized protein</fullName>
    </submittedName>
</protein>
<comment type="caution">
    <text evidence="2">The sequence shown here is derived from an EMBL/GenBank/DDBJ whole genome shotgun (WGS) entry which is preliminary data.</text>
</comment>
<sequence>MGSQARRNEGGPLKERKEVNSILHTLRGEHFRHSQNVRGSNEHLSNVARRSTGPSLPYSAIFGTEGRISAPDSSSSPVAGPVPRSWVQQHDARDIHNTVEGRQEALSLMFSHSGTSPGHGHGQASDGTSVPTLVNLCLRVLLDYCGPGREFAEDIVPFLSLHMRRELLRYTAVHCPLSNATLYSLFDPGGHADGEIIIVGPQASLRSDAFRPSSKEPEPTASSQSLSVGTTGPEERPEASWDVAAADDEWSTPGPAPIYSLILLATTLSVPTLLTLPPSLTLLALLHLPSAVPLHRLTGKCPQLEVLDLSYNSWLGTAQWGERGLFEQVAWNRWRHLRVFGCRECGITPEALREVNHGRWTEVEIIS</sequence>
<dbReference type="Proteomes" id="UP000298327">
    <property type="component" value="Unassembled WGS sequence"/>
</dbReference>
<feature type="compositionally biased region" description="Polar residues" evidence="1">
    <location>
        <begin position="34"/>
        <end position="51"/>
    </location>
</feature>
<keyword evidence="3" id="KW-1185">Reference proteome</keyword>
<feature type="region of interest" description="Disordered" evidence="1">
    <location>
        <begin position="67"/>
        <end position="88"/>
    </location>
</feature>
<dbReference type="EMBL" id="SEOQ01000008">
    <property type="protein sequence ID" value="TFY72673.1"/>
    <property type="molecule type" value="Genomic_DNA"/>
</dbReference>